<dbReference type="PROSITE" id="PS50126">
    <property type="entry name" value="S1"/>
    <property type="match status" value="6"/>
</dbReference>
<evidence type="ECO:0000313" key="11">
    <source>
        <dbReference type="EMBL" id="BDW93570.1"/>
    </source>
</evidence>
<keyword evidence="12" id="KW-1185">Reference proteome</keyword>
<feature type="compositionally biased region" description="Basic and acidic residues" evidence="9">
    <location>
        <begin position="19"/>
        <end position="29"/>
    </location>
</feature>
<feature type="domain" description="S1 motif" evidence="10">
    <location>
        <begin position="151"/>
        <end position="217"/>
    </location>
</feature>
<evidence type="ECO:0000256" key="4">
    <source>
        <dbReference type="ARBA" id="ARBA00022980"/>
    </source>
</evidence>
<evidence type="ECO:0000256" key="1">
    <source>
        <dbReference type="ARBA" id="ARBA00006767"/>
    </source>
</evidence>
<organism evidence="11 12">
    <name type="scientific">Flagellimonas marinaquae</name>
    <dbReference type="NCBI Taxonomy" id="254955"/>
    <lineage>
        <taxon>Bacteria</taxon>
        <taxon>Pseudomonadati</taxon>
        <taxon>Bacteroidota</taxon>
        <taxon>Flavobacteriia</taxon>
        <taxon>Flavobacteriales</taxon>
        <taxon>Flavobacteriaceae</taxon>
        <taxon>Flagellimonas</taxon>
    </lineage>
</organism>
<dbReference type="FunFam" id="2.40.50.140:FF:000103">
    <property type="entry name" value="protein RRP5 homolog"/>
    <property type="match status" value="1"/>
</dbReference>
<keyword evidence="5" id="KW-0687">Ribonucleoprotein</keyword>
<dbReference type="PRINTS" id="PR00681">
    <property type="entry name" value="RIBOSOMALS1"/>
</dbReference>
<feature type="region of interest" description="Disordered" evidence="9">
    <location>
        <begin position="570"/>
        <end position="595"/>
    </location>
</feature>
<dbReference type="EMBL" id="AP027268">
    <property type="protein sequence ID" value="BDW93570.1"/>
    <property type="molecule type" value="Genomic_DNA"/>
</dbReference>
<dbReference type="GO" id="GO:0022627">
    <property type="term" value="C:cytosolic small ribosomal subunit"/>
    <property type="evidence" value="ECO:0007669"/>
    <property type="project" value="TreeGrafter"/>
</dbReference>
<name>A0AA48HKX4_9FLAO</name>
<dbReference type="SUPFAM" id="SSF50249">
    <property type="entry name" value="Nucleic acid-binding proteins"/>
    <property type="match status" value="6"/>
</dbReference>
<dbReference type="PANTHER" id="PTHR10724:SF7">
    <property type="entry name" value="SMALL RIBOSOMAL SUBUNIT PROTEIN BS1C"/>
    <property type="match status" value="1"/>
</dbReference>
<protein>
    <recommendedName>
        <fullName evidence="7">Small ribosomal subunit protein bS1</fullName>
    </recommendedName>
    <alternativeName>
        <fullName evidence="8">30S ribosomal protein S1</fullName>
    </alternativeName>
</protein>
<evidence type="ECO:0000259" key="10">
    <source>
        <dbReference type="PROSITE" id="PS50126"/>
    </source>
</evidence>
<feature type="domain" description="S1 motif" evidence="10">
    <location>
        <begin position="70"/>
        <end position="133"/>
    </location>
</feature>
<evidence type="ECO:0000256" key="2">
    <source>
        <dbReference type="ARBA" id="ARBA00022737"/>
    </source>
</evidence>
<feature type="domain" description="S1 motif" evidence="10">
    <location>
        <begin position="323"/>
        <end position="393"/>
    </location>
</feature>
<evidence type="ECO:0000313" key="12">
    <source>
        <dbReference type="Proteomes" id="UP001330184"/>
    </source>
</evidence>
<evidence type="ECO:0000256" key="9">
    <source>
        <dbReference type="SAM" id="MobiDB-lite"/>
    </source>
</evidence>
<dbReference type="GO" id="GO:0006412">
    <property type="term" value="P:translation"/>
    <property type="evidence" value="ECO:0007669"/>
    <property type="project" value="TreeGrafter"/>
</dbReference>
<dbReference type="SMART" id="SM00316">
    <property type="entry name" value="S1"/>
    <property type="match status" value="6"/>
</dbReference>
<dbReference type="Gene3D" id="2.40.50.140">
    <property type="entry name" value="Nucleic acid-binding proteins"/>
    <property type="match status" value="6"/>
</dbReference>
<dbReference type="GO" id="GO:0003729">
    <property type="term" value="F:mRNA binding"/>
    <property type="evidence" value="ECO:0007669"/>
    <property type="project" value="UniProtKB-ARBA"/>
</dbReference>
<dbReference type="RefSeq" id="WP_224834877.1">
    <property type="nucleotide sequence ID" value="NZ_AP027268.1"/>
</dbReference>
<sequence length="612" mass="69051">MAEEKQNVEVEETAAAPVVKEETQPKQDPQEFLENFDWDKYEEGIERVDDTKLKEFETLVEENFVDTADEEVVEGKVVHMTDREAIIDINAKSEGVISLNEFRYNPDLKVGDKVEVLIDIREDKTGQLVLSHRKARTIKAWERVNNAHDKEEIVTGFVKCRTKGGMIVDVFGIEAFLPGSQIDVKPIRDYDQYVGKTMEFKVVKINHEFKNVVVSHKALIEADIEEQKKEIIGQLEKGQVLEGVVKNITSYGVFIDLGGVDGLVHITDLSWSRINHPNEVVELDQKLNVVILDFDDNKSRIQLGLKQLEKHPWDALGDEIKVGDKVKGKVVVIADYGAFIEVAEGVEGLIHVSEMSWSTHLRSAQDFVNVGDEVEAVVLTLDREDRKMSLGIKQLTPDPWTDITTKYPVGSRHKGIVRNFTNFGVFVELEEGIDGLIYISDLSWTKKIKHPSEFVTVGDTLEVEVLELDVDGRKLSLGHKQTTENPWDKYSEEFAEGTIHKAAIAEVVDKGATINFNEDIVGFVPQRHMEKEDGKKLVKGEEAEFKIIEFNKDFKRVVASHTAIFREQEDRNVKAAAKKRATSSDEAAPTLGDANSQLQALKDKMEADSKKK</sequence>
<dbReference type="InterPro" id="IPR035104">
    <property type="entry name" value="Ribosomal_protein_S1-like"/>
</dbReference>
<feature type="domain" description="S1 motif" evidence="10">
    <location>
        <begin position="410"/>
        <end position="480"/>
    </location>
</feature>
<dbReference type="FunFam" id="2.40.50.140:FF:000051">
    <property type="entry name" value="RNA-binding transcriptional accessory protein"/>
    <property type="match status" value="1"/>
</dbReference>
<dbReference type="CDD" id="cd05687">
    <property type="entry name" value="S1_RPS1_repeat_ec1_hs1"/>
    <property type="match status" value="1"/>
</dbReference>
<dbReference type="PANTHER" id="PTHR10724">
    <property type="entry name" value="30S RIBOSOMAL PROTEIN S1"/>
    <property type="match status" value="1"/>
</dbReference>
<keyword evidence="3" id="KW-0694">RNA-binding</keyword>
<keyword evidence="2" id="KW-0677">Repeat</keyword>
<proteinExistence type="inferred from homology"/>
<gene>
    <name evidence="11" type="primary">rpsA</name>
    <name evidence="11" type="ORF">MACH07_24020</name>
</gene>
<dbReference type="GO" id="GO:0003735">
    <property type="term" value="F:structural constituent of ribosome"/>
    <property type="evidence" value="ECO:0007669"/>
    <property type="project" value="TreeGrafter"/>
</dbReference>
<comment type="function">
    <text evidence="6">Binds mRNA; thus facilitating recognition of the initiation point. It is needed to translate mRNA with a short Shine-Dalgarno (SD) purine-rich sequence.</text>
</comment>
<feature type="region of interest" description="Disordered" evidence="9">
    <location>
        <begin position="1"/>
        <end position="35"/>
    </location>
</feature>
<dbReference type="CDD" id="cd04465">
    <property type="entry name" value="S1_RPS1_repeat_ec2_hs2"/>
    <property type="match status" value="1"/>
</dbReference>
<dbReference type="InterPro" id="IPR012340">
    <property type="entry name" value="NA-bd_OB-fold"/>
</dbReference>
<dbReference type="CDD" id="cd05688">
    <property type="entry name" value="S1_RPS1_repeat_ec3"/>
    <property type="match status" value="1"/>
</dbReference>
<comment type="similarity">
    <text evidence="1">Belongs to the bacterial ribosomal protein bS1 family.</text>
</comment>
<keyword evidence="4 11" id="KW-0689">Ribosomal protein</keyword>
<dbReference type="InterPro" id="IPR003029">
    <property type="entry name" value="S1_domain"/>
</dbReference>
<feature type="domain" description="S1 motif" evidence="10">
    <location>
        <begin position="238"/>
        <end position="306"/>
    </location>
</feature>
<evidence type="ECO:0000256" key="7">
    <source>
        <dbReference type="ARBA" id="ARBA00035293"/>
    </source>
</evidence>
<evidence type="ECO:0000256" key="5">
    <source>
        <dbReference type="ARBA" id="ARBA00023274"/>
    </source>
</evidence>
<dbReference type="Proteomes" id="UP001330184">
    <property type="component" value="Chromosome"/>
</dbReference>
<dbReference type="FunFam" id="2.40.50.140:FF:000110">
    <property type="entry name" value="30S ribosomal protein S1"/>
    <property type="match status" value="1"/>
</dbReference>
<dbReference type="Pfam" id="PF00575">
    <property type="entry name" value="S1"/>
    <property type="match status" value="6"/>
</dbReference>
<reference evidence="11 12" key="1">
    <citation type="submission" date="2023-01" db="EMBL/GenBank/DDBJ databases">
        <title>Complete genome sequence of Muricauda aquimarina strain IFOP_LL357.</title>
        <authorList>
            <person name="Gajardo G."/>
            <person name="Ueki S."/>
            <person name="Maruyama F."/>
        </authorList>
    </citation>
    <scope>NUCLEOTIDE SEQUENCE [LARGE SCALE GENOMIC DNA]</scope>
    <source>
        <strain evidence="11 12">IFOP_LL357</strain>
    </source>
</reference>
<evidence type="ECO:0000256" key="3">
    <source>
        <dbReference type="ARBA" id="ARBA00022884"/>
    </source>
</evidence>
<dbReference type="FunFam" id="2.40.50.140:FF:000011">
    <property type="entry name" value="30S ribosomal protein S1"/>
    <property type="match status" value="1"/>
</dbReference>
<feature type="domain" description="S1 motif" evidence="10">
    <location>
        <begin position="497"/>
        <end position="562"/>
    </location>
</feature>
<evidence type="ECO:0000256" key="6">
    <source>
        <dbReference type="ARBA" id="ARBA00025604"/>
    </source>
</evidence>
<dbReference type="AlphaFoldDB" id="A0AA48HKX4"/>
<accession>A0AA48HKX4</accession>
<dbReference type="InterPro" id="IPR050437">
    <property type="entry name" value="Ribos_protein_bS1-like"/>
</dbReference>
<dbReference type="NCBIfam" id="NF004953">
    <property type="entry name" value="PRK06299.1-3"/>
    <property type="match status" value="1"/>
</dbReference>
<evidence type="ECO:0000256" key="8">
    <source>
        <dbReference type="ARBA" id="ARBA00035517"/>
    </source>
</evidence>